<dbReference type="Proteomes" id="UP001065298">
    <property type="component" value="Chromosome 3"/>
</dbReference>
<evidence type="ECO:0000313" key="1">
    <source>
        <dbReference type="EMBL" id="KAI8675526.1"/>
    </source>
</evidence>
<name>A0ACC0R8H2_9HYPO</name>
<accession>A0ACC0R8H2</accession>
<sequence>MSHDKSQDSPRKLTEDMPLGARIGMNIILAAAPPTLRRHAIRRLEGGPRPIRKTRAERQREWEIEQAHRAREGTSRSDWTHQSSSPCPWDEDEGSGSDSETRGLGALGADEEQVESRESRAPALTGNEPYFMSDMEGIDIPSRSSQPPGFTREPSQNPLSNLLRGGRRELTRQGRNKTKRTETPPPTCQKLPAAKSDGDFPPFEPDAASMTTGYQRIYRWSSEVDGVPDDLRPVDDGRTSVSTAWPGPHTDAGDEVGPSESISVIGNEAEDSGLYRRGKIAPSSRESARQSESTKWSQ</sequence>
<keyword evidence="2" id="KW-1185">Reference proteome</keyword>
<reference evidence="1" key="1">
    <citation type="submission" date="2022-06" db="EMBL/GenBank/DDBJ databases">
        <title>Fusarium solani species complex genomes reveal bases of compartmentalisation and animal pathogenesis.</title>
        <authorList>
            <person name="Tsai I.J."/>
        </authorList>
    </citation>
    <scope>NUCLEOTIDE SEQUENCE</scope>
    <source>
        <strain evidence="1">Fu6.1</strain>
    </source>
</reference>
<protein>
    <submittedName>
        <fullName evidence="1">Uncharacterized protein</fullName>
    </submittedName>
</protein>
<gene>
    <name evidence="1" type="ORF">NCS57_00454000</name>
</gene>
<dbReference type="EMBL" id="CM046505">
    <property type="protein sequence ID" value="KAI8675526.1"/>
    <property type="molecule type" value="Genomic_DNA"/>
</dbReference>
<evidence type="ECO:0000313" key="2">
    <source>
        <dbReference type="Proteomes" id="UP001065298"/>
    </source>
</evidence>
<proteinExistence type="predicted"/>
<comment type="caution">
    <text evidence="1">The sequence shown here is derived from an EMBL/GenBank/DDBJ whole genome shotgun (WGS) entry which is preliminary data.</text>
</comment>
<organism evidence="1 2">
    <name type="scientific">Fusarium keratoplasticum</name>
    <dbReference type="NCBI Taxonomy" id="1328300"/>
    <lineage>
        <taxon>Eukaryota</taxon>
        <taxon>Fungi</taxon>
        <taxon>Dikarya</taxon>
        <taxon>Ascomycota</taxon>
        <taxon>Pezizomycotina</taxon>
        <taxon>Sordariomycetes</taxon>
        <taxon>Hypocreomycetidae</taxon>
        <taxon>Hypocreales</taxon>
        <taxon>Nectriaceae</taxon>
        <taxon>Fusarium</taxon>
        <taxon>Fusarium solani species complex</taxon>
    </lineage>
</organism>